<feature type="chain" id="PRO_5047285718" evidence="1">
    <location>
        <begin position="19"/>
        <end position="165"/>
    </location>
</feature>
<evidence type="ECO:0000313" key="3">
    <source>
        <dbReference type="Proteomes" id="UP001055125"/>
    </source>
</evidence>
<evidence type="ECO:0000313" key="2">
    <source>
        <dbReference type="EMBL" id="GJD95277.1"/>
    </source>
</evidence>
<reference evidence="2" key="2">
    <citation type="submission" date="2021-08" db="EMBL/GenBank/DDBJ databases">
        <authorList>
            <person name="Tani A."/>
            <person name="Ola A."/>
            <person name="Ogura Y."/>
            <person name="Katsura K."/>
            <person name="Hayashi T."/>
        </authorList>
    </citation>
    <scope>NUCLEOTIDE SEQUENCE</scope>
    <source>
        <strain evidence="2">DSM 19015</strain>
    </source>
</reference>
<accession>A0ABQ4S0E9</accession>
<dbReference type="EMBL" id="BPQP01000034">
    <property type="protein sequence ID" value="GJD95277.1"/>
    <property type="molecule type" value="Genomic_DNA"/>
</dbReference>
<comment type="caution">
    <text evidence="2">The sequence shown here is derived from an EMBL/GenBank/DDBJ whole genome shotgun (WGS) entry which is preliminary data.</text>
</comment>
<sequence>MRSLVLVLLCLAGGAARAEGFAVRDLTTIEAEARAALDRRFVARAEPKRLTLTCPECEGAPMIDILLGRQDDGTEGRVRSGQTTMARMEAICQARSPDCRLSAISVAPAVGWITTYAIGSTAGSTAILLRDGDLLTIRSLAGGQAVASKNARTLAASIAPRIVGR</sequence>
<gene>
    <name evidence="2" type="ORF">OCOJLMKI_2488</name>
</gene>
<evidence type="ECO:0000256" key="1">
    <source>
        <dbReference type="SAM" id="SignalP"/>
    </source>
</evidence>
<proteinExistence type="predicted"/>
<dbReference type="RefSeq" id="WP_238244413.1">
    <property type="nucleotide sequence ID" value="NZ_BPQP01000034.1"/>
</dbReference>
<feature type="signal peptide" evidence="1">
    <location>
        <begin position="1"/>
        <end position="18"/>
    </location>
</feature>
<reference evidence="2" key="1">
    <citation type="journal article" date="2021" name="Front. Microbiol.">
        <title>Comprehensive Comparative Genomics and Phenotyping of Methylobacterium Species.</title>
        <authorList>
            <person name="Alessa O."/>
            <person name="Ogura Y."/>
            <person name="Fujitani Y."/>
            <person name="Takami H."/>
            <person name="Hayashi T."/>
            <person name="Sahin N."/>
            <person name="Tani A."/>
        </authorList>
    </citation>
    <scope>NUCLEOTIDE SEQUENCE</scope>
    <source>
        <strain evidence="2">DSM 19015</strain>
    </source>
</reference>
<organism evidence="2 3">
    <name type="scientific">Methylobacterium iners</name>
    <dbReference type="NCBI Taxonomy" id="418707"/>
    <lineage>
        <taxon>Bacteria</taxon>
        <taxon>Pseudomonadati</taxon>
        <taxon>Pseudomonadota</taxon>
        <taxon>Alphaproteobacteria</taxon>
        <taxon>Hyphomicrobiales</taxon>
        <taxon>Methylobacteriaceae</taxon>
        <taxon>Methylobacterium</taxon>
    </lineage>
</organism>
<name>A0ABQ4S0E9_9HYPH</name>
<protein>
    <submittedName>
        <fullName evidence="2">Uncharacterized protein</fullName>
    </submittedName>
</protein>
<dbReference type="Proteomes" id="UP001055125">
    <property type="component" value="Unassembled WGS sequence"/>
</dbReference>
<keyword evidence="3" id="KW-1185">Reference proteome</keyword>
<keyword evidence="1" id="KW-0732">Signal</keyword>